<evidence type="ECO:0000256" key="6">
    <source>
        <dbReference type="ARBA" id="ARBA00023136"/>
    </source>
</evidence>
<comment type="subcellular location">
    <subcellularLocation>
        <location evidence="1">Endoplasmic reticulum membrane</location>
        <topology evidence="1">Multi-pass membrane protein</topology>
    </subcellularLocation>
</comment>
<keyword evidence="6 8" id="KW-0472">Membrane</keyword>
<keyword evidence="2" id="KW-0808">Transferase</keyword>
<keyword evidence="4" id="KW-0256">Endoplasmic reticulum</keyword>
<dbReference type="PANTHER" id="PTHR13906:SF3">
    <property type="entry name" value="GHRELIN O-ACYLTRANSFERASE"/>
    <property type="match status" value="1"/>
</dbReference>
<evidence type="ECO:0000313" key="10">
    <source>
        <dbReference type="RefSeq" id="XP_015263922.1"/>
    </source>
</evidence>
<evidence type="ECO:0000256" key="7">
    <source>
        <dbReference type="ARBA" id="ARBA00023315"/>
    </source>
</evidence>
<keyword evidence="9" id="KW-1185">Reference proteome</keyword>
<accession>A0ABM1JR35</accession>
<dbReference type="GeneID" id="107108053"/>
<dbReference type="Proteomes" id="UP000694871">
    <property type="component" value="Unplaced"/>
</dbReference>
<evidence type="ECO:0000256" key="4">
    <source>
        <dbReference type="ARBA" id="ARBA00022824"/>
    </source>
</evidence>
<dbReference type="Pfam" id="PF03062">
    <property type="entry name" value="MBOAT"/>
    <property type="match status" value="1"/>
</dbReference>
<organism evidence="9 10">
    <name type="scientific">Gekko japonicus</name>
    <name type="common">Schlegel's Japanese gecko</name>
    <dbReference type="NCBI Taxonomy" id="146911"/>
    <lineage>
        <taxon>Eukaryota</taxon>
        <taxon>Metazoa</taxon>
        <taxon>Chordata</taxon>
        <taxon>Craniata</taxon>
        <taxon>Vertebrata</taxon>
        <taxon>Euteleostomi</taxon>
        <taxon>Lepidosauria</taxon>
        <taxon>Squamata</taxon>
        <taxon>Bifurcata</taxon>
        <taxon>Gekkota</taxon>
        <taxon>Gekkonidae</taxon>
        <taxon>Gekkoninae</taxon>
        <taxon>Gekko</taxon>
    </lineage>
</organism>
<keyword evidence="3 8" id="KW-0812">Transmembrane</keyword>
<sequence>MNGASGYTCLLVSGFVLACSAMRRYALLVLLPAFGSVAVIHSAGPQQAHKWAFSFQMAWQTLCHMGLHYKEYYLEEAVCIRFSVALSVLMLMTQKVTSLALDIQERKRGLGALVLALVKNIVRGYASPPDEVSGCRHLGCVPALWTSALFFRLAYYSHWMLDESVFLAAGLGLEPGHDRQGGTADGVLLDTDIWTLETTNRISVFTRSWNKSTAQWLRRLIFQRCSSHPLLATFAFSAWWHGLHPGQIFGFLCWAAMIEADYRIHHFSQSLAKSQPWRLMYQTLTWCQTQLIVAYIMLAIEMRSLTMLWQLCSSYNSFFPLAYVILLLLLAKRSASSRVAPQIPRS</sequence>
<evidence type="ECO:0000256" key="1">
    <source>
        <dbReference type="ARBA" id="ARBA00004477"/>
    </source>
</evidence>
<feature type="transmembrane region" description="Helical" evidence="8">
    <location>
        <begin position="306"/>
        <end position="330"/>
    </location>
</feature>
<evidence type="ECO:0000256" key="2">
    <source>
        <dbReference type="ARBA" id="ARBA00022679"/>
    </source>
</evidence>
<evidence type="ECO:0000256" key="8">
    <source>
        <dbReference type="SAM" id="Phobius"/>
    </source>
</evidence>
<dbReference type="InterPro" id="IPR004299">
    <property type="entry name" value="MBOAT_fam"/>
</dbReference>
<name>A0ABM1JR35_GEKJA</name>
<protein>
    <submittedName>
        <fullName evidence="10">Ghrelin O-acyltransferase</fullName>
    </submittedName>
</protein>
<reference evidence="10" key="1">
    <citation type="submission" date="2025-08" db="UniProtKB">
        <authorList>
            <consortium name="RefSeq"/>
        </authorList>
    </citation>
    <scope>IDENTIFICATION</scope>
</reference>
<evidence type="ECO:0000256" key="3">
    <source>
        <dbReference type="ARBA" id="ARBA00022692"/>
    </source>
</evidence>
<gene>
    <name evidence="10" type="primary">MBOAT4</name>
</gene>
<evidence type="ECO:0000313" key="9">
    <source>
        <dbReference type="Proteomes" id="UP000694871"/>
    </source>
</evidence>
<dbReference type="InterPro" id="IPR049941">
    <property type="entry name" value="LPLAT_7/PORCN-like"/>
</dbReference>
<dbReference type="RefSeq" id="XP_015263922.1">
    <property type="nucleotide sequence ID" value="XM_015408436.1"/>
</dbReference>
<evidence type="ECO:0000256" key="5">
    <source>
        <dbReference type="ARBA" id="ARBA00022989"/>
    </source>
</evidence>
<dbReference type="PANTHER" id="PTHR13906">
    <property type="entry name" value="PORCUPINE"/>
    <property type="match status" value="1"/>
</dbReference>
<keyword evidence="5 8" id="KW-1133">Transmembrane helix</keyword>
<keyword evidence="7" id="KW-0012">Acyltransferase</keyword>
<proteinExistence type="predicted"/>